<name>A0A517M0V0_9BACT</name>
<dbReference type="InterPro" id="IPR013830">
    <property type="entry name" value="SGNH_hydro"/>
</dbReference>
<dbReference type="KEGG" id="ruv:EC9_26990"/>
<accession>A0A517M0V0</accession>
<dbReference type="Gene3D" id="3.40.50.1110">
    <property type="entry name" value="SGNH hydrolase"/>
    <property type="match status" value="1"/>
</dbReference>
<dbReference type="PANTHER" id="PTHR30383">
    <property type="entry name" value="THIOESTERASE 1/PROTEASE 1/LYSOPHOSPHOLIPASE L1"/>
    <property type="match status" value="1"/>
</dbReference>
<feature type="domain" description="SGNH hydrolase-type esterase" evidence="1">
    <location>
        <begin position="81"/>
        <end position="270"/>
    </location>
</feature>
<dbReference type="EMBL" id="CP036261">
    <property type="protein sequence ID" value="QDS88508.1"/>
    <property type="molecule type" value="Genomic_DNA"/>
</dbReference>
<protein>
    <submittedName>
        <fullName evidence="2">GDSL-like Lipase/Acylhydrolase</fullName>
    </submittedName>
</protein>
<dbReference type="InterPro" id="IPR051532">
    <property type="entry name" value="Ester_Hydrolysis_Enzymes"/>
</dbReference>
<dbReference type="PANTHER" id="PTHR30383:SF5">
    <property type="entry name" value="SGNH HYDROLASE-TYPE ESTERASE DOMAIN-CONTAINING PROTEIN"/>
    <property type="match status" value="1"/>
</dbReference>
<organism evidence="2 3">
    <name type="scientific">Rosistilla ulvae</name>
    <dbReference type="NCBI Taxonomy" id="1930277"/>
    <lineage>
        <taxon>Bacteria</taxon>
        <taxon>Pseudomonadati</taxon>
        <taxon>Planctomycetota</taxon>
        <taxon>Planctomycetia</taxon>
        <taxon>Pirellulales</taxon>
        <taxon>Pirellulaceae</taxon>
        <taxon>Rosistilla</taxon>
    </lineage>
</organism>
<dbReference type="RefSeq" id="WP_218934777.1">
    <property type="nucleotide sequence ID" value="NZ_CP036261.1"/>
</dbReference>
<dbReference type="InterPro" id="IPR036514">
    <property type="entry name" value="SGNH_hydro_sf"/>
</dbReference>
<dbReference type="Pfam" id="PF13472">
    <property type="entry name" value="Lipase_GDSL_2"/>
    <property type="match status" value="1"/>
</dbReference>
<dbReference type="Proteomes" id="UP000319557">
    <property type="component" value="Chromosome"/>
</dbReference>
<evidence type="ECO:0000259" key="1">
    <source>
        <dbReference type="Pfam" id="PF13472"/>
    </source>
</evidence>
<keyword evidence="3" id="KW-1185">Reference proteome</keyword>
<reference evidence="2 3" key="1">
    <citation type="submission" date="2019-02" db="EMBL/GenBank/DDBJ databases">
        <title>Deep-cultivation of Planctomycetes and their phenomic and genomic characterization uncovers novel biology.</title>
        <authorList>
            <person name="Wiegand S."/>
            <person name="Jogler M."/>
            <person name="Boedeker C."/>
            <person name="Pinto D."/>
            <person name="Vollmers J."/>
            <person name="Rivas-Marin E."/>
            <person name="Kohn T."/>
            <person name="Peeters S.H."/>
            <person name="Heuer A."/>
            <person name="Rast P."/>
            <person name="Oberbeckmann S."/>
            <person name="Bunk B."/>
            <person name="Jeske O."/>
            <person name="Meyerdierks A."/>
            <person name="Storesund J.E."/>
            <person name="Kallscheuer N."/>
            <person name="Luecker S."/>
            <person name="Lage O.M."/>
            <person name="Pohl T."/>
            <person name="Merkel B.J."/>
            <person name="Hornburger P."/>
            <person name="Mueller R.-W."/>
            <person name="Bruemmer F."/>
            <person name="Labrenz M."/>
            <person name="Spormann A.M."/>
            <person name="Op den Camp H."/>
            <person name="Overmann J."/>
            <person name="Amann R."/>
            <person name="Jetten M.S.M."/>
            <person name="Mascher T."/>
            <person name="Medema M.H."/>
            <person name="Devos D.P."/>
            <person name="Kaster A.-K."/>
            <person name="Ovreas L."/>
            <person name="Rohde M."/>
            <person name="Galperin M.Y."/>
            <person name="Jogler C."/>
        </authorList>
    </citation>
    <scope>NUCLEOTIDE SEQUENCE [LARGE SCALE GENOMIC DNA]</scope>
    <source>
        <strain evidence="2 3">EC9</strain>
    </source>
</reference>
<keyword evidence="2" id="KW-0378">Hydrolase</keyword>
<dbReference type="AlphaFoldDB" id="A0A517M0V0"/>
<evidence type="ECO:0000313" key="3">
    <source>
        <dbReference type="Proteomes" id="UP000319557"/>
    </source>
</evidence>
<dbReference type="GO" id="GO:0004622">
    <property type="term" value="F:phosphatidylcholine lysophospholipase activity"/>
    <property type="evidence" value="ECO:0007669"/>
    <property type="project" value="TreeGrafter"/>
</dbReference>
<gene>
    <name evidence="2" type="ORF">EC9_26990</name>
</gene>
<sequence>MEVFYKWWLNSRHPLMRTVVQNMMNDRRDFLRNSFAAASVATLSTCASGHEQESSAKPSDVDGYSYRLPKLKQGCRLLFQGDSITDMKWGRNEKDRNHYLGHSYVFLIAARLGVDMPNAQLDIYNRGMSGHKVADLRGRWKKDAIDMKPDLLSILIGVNDVGKNLDGVDVERWEADYRFILSASREANPDLKLVLLDPFVLPSGRLSNKDSFKKWRDQVERLIPIVGRLSKEFDTVHVKTQEVFDAAAQAGSPDNWIWDGVHPLPQGHELIARSWLHEVSARWGSM</sequence>
<proteinExistence type="predicted"/>
<dbReference type="SUPFAM" id="SSF52266">
    <property type="entry name" value="SGNH hydrolase"/>
    <property type="match status" value="1"/>
</dbReference>
<evidence type="ECO:0000313" key="2">
    <source>
        <dbReference type="EMBL" id="QDS88508.1"/>
    </source>
</evidence>
<dbReference type="CDD" id="cd01834">
    <property type="entry name" value="SGNH_hydrolase_like_2"/>
    <property type="match status" value="1"/>
</dbReference>